<dbReference type="EMBL" id="CM007899">
    <property type="protein sequence ID" value="OTG10993.1"/>
    <property type="molecule type" value="Genomic_DNA"/>
</dbReference>
<keyword evidence="4" id="KW-1185">Reference proteome</keyword>
<reference evidence="2 4" key="1">
    <citation type="journal article" date="2017" name="Nature">
        <title>The sunflower genome provides insights into oil metabolism, flowering and Asterid evolution.</title>
        <authorList>
            <person name="Badouin H."/>
            <person name="Gouzy J."/>
            <person name="Grassa C.J."/>
            <person name="Murat F."/>
            <person name="Staton S.E."/>
            <person name="Cottret L."/>
            <person name="Lelandais-Briere C."/>
            <person name="Owens G.L."/>
            <person name="Carrere S."/>
            <person name="Mayjonade B."/>
            <person name="Legrand L."/>
            <person name="Gill N."/>
            <person name="Kane N.C."/>
            <person name="Bowers J.E."/>
            <person name="Hubner S."/>
            <person name="Bellec A."/>
            <person name="Berard A."/>
            <person name="Berges H."/>
            <person name="Blanchet N."/>
            <person name="Boniface M.C."/>
            <person name="Brunel D."/>
            <person name="Catrice O."/>
            <person name="Chaidir N."/>
            <person name="Claudel C."/>
            <person name="Donnadieu C."/>
            <person name="Faraut T."/>
            <person name="Fievet G."/>
            <person name="Helmstetter N."/>
            <person name="King M."/>
            <person name="Knapp S.J."/>
            <person name="Lai Z."/>
            <person name="Le Paslier M.C."/>
            <person name="Lippi Y."/>
            <person name="Lorenzon L."/>
            <person name="Mandel J.R."/>
            <person name="Marage G."/>
            <person name="Marchand G."/>
            <person name="Marquand E."/>
            <person name="Bret-Mestries E."/>
            <person name="Morien E."/>
            <person name="Nambeesan S."/>
            <person name="Nguyen T."/>
            <person name="Pegot-Espagnet P."/>
            <person name="Pouilly N."/>
            <person name="Raftis F."/>
            <person name="Sallet E."/>
            <person name="Schiex T."/>
            <person name="Thomas J."/>
            <person name="Vandecasteele C."/>
            <person name="Vares D."/>
            <person name="Vear F."/>
            <person name="Vautrin S."/>
            <person name="Crespi M."/>
            <person name="Mangin B."/>
            <person name="Burke J.M."/>
            <person name="Salse J."/>
            <person name="Munos S."/>
            <person name="Vincourt P."/>
            <person name="Rieseberg L.H."/>
            <person name="Langlade N.B."/>
        </authorList>
    </citation>
    <scope>NUCLEOTIDE SEQUENCE [LARGE SCALE GENOMIC DNA]</scope>
    <source>
        <strain evidence="4">cv. SF193</strain>
        <tissue evidence="2">Leaves</tissue>
    </source>
</reference>
<organism evidence="3 4">
    <name type="scientific">Helianthus annuus</name>
    <name type="common">Common sunflower</name>
    <dbReference type="NCBI Taxonomy" id="4232"/>
    <lineage>
        <taxon>Eukaryota</taxon>
        <taxon>Viridiplantae</taxon>
        <taxon>Streptophyta</taxon>
        <taxon>Embryophyta</taxon>
        <taxon>Tracheophyta</taxon>
        <taxon>Spermatophyta</taxon>
        <taxon>Magnoliopsida</taxon>
        <taxon>eudicotyledons</taxon>
        <taxon>Gunneridae</taxon>
        <taxon>Pentapetalae</taxon>
        <taxon>asterids</taxon>
        <taxon>campanulids</taxon>
        <taxon>Asterales</taxon>
        <taxon>Asteraceae</taxon>
        <taxon>Asteroideae</taxon>
        <taxon>Heliantheae alliance</taxon>
        <taxon>Heliantheae</taxon>
        <taxon>Helianthus</taxon>
    </lineage>
</organism>
<dbReference type="Proteomes" id="UP000215914">
    <property type="component" value="Chromosome 10"/>
</dbReference>
<dbReference type="AlphaFoldDB" id="A0A251TJR1"/>
<evidence type="ECO:0000313" key="4">
    <source>
        <dbReference type="Proteomes" id="UP000215914"/>
    </source>
</evidence>
<dbReference type="Gramene" id="mRNA:HanXRQr2_Chr14g0637041">
    <property type="protein sequence ID" value="mRNA:HanXRQr2_Chr14g0637041"/>
    <property type="gene ID" value="HanXRQr2_Chr14g0637041"/>
</dbReference>
<feature type="compositionally biased region" description="Polar residues" evidence="1">
    <location>
        <begin position="80"/>
        <end position="90"/>
    </location>
</feature>
<evidence type="ECO:0000313" key="2">
    <source>
        <dbReference type="EMBL" id="KAF5768487.1"/>
    </source>
</evidence>
<dbReference type="EMBL" id="MNCJ02000329">
    <property type="protein sequence ID" value="KAF5768487.1"/>
    <property type="molecule type" value="Genomic_DNA"/>
</dbReference>
<evidence type="ECO:0000313" key="3">
    <source>
        <dbReference type="EMBL" id="OTG10993.1"/>
    </source>
</evidence>
<protein>
    <submittedName>
        <fullName evidence="3">Uncharacterized protein</fullName>
    </submittedName>
</protein>
<proteinExistence type="predicted"/>
<reference evidence="3" key="2">
    <citation type="submission" date="2017-02" db="EMBL/GenBank/DDBJ databases">
        <title>Sunflower complete genome.</title>
        <authorList>
            <person name="Langlade N."/>
            <person name="Munos S."/>
        </authorList>
    </citation>
    <scope>NUCLEOTIDE SEQUENCE [LARGE SCALE GENOMIC DNA]</scope>
    <source>
        <tissue evidence="3">Leaves</tissue>
    </source>
</reference>
<dbReference type="InParanoid" id="A0A251TJR1"/>
<name>A0A251TJR1_HELAN</name>
<evidence type="ECO:0000256" key="1">
    <source>
        <dbReference type="SAM" id="MobiDB-lite"/>
    </source>
</evidence>
<reference evidence="2" key="3">
    <citation type="submission" date="2020-06" db="EMBL/GenBank/DDBJ databases">
        <title>Helianthus annuus Genome sequencing and assembly Release 2.</title>
        <authorList>
            <person name="Gouzy J."/>
            <person name="Langlade N."/>
            <person name="Munos S."/>
        </authorList>
    </citation>
    <scope>NUCLEOTIDE SEQUENCE</scope>
    <source>
        <tissue evidence="2">Leaves</tissue>
    </source>
</reference>
<feature type="region of interest" description="Disordered" evidence="1">
    <location>
        <begin position="17"/>
        <end position="95"/>
    </location>
</feature>
<accession>A0A251TJR1</accession>
<gene>
    <name evidence="3" type="ORF">HannXRQ_Chr10g0293881</name>
    <name evidence="2" type="ORF">HanXRQr2_Chr14g0637041</name>
</gene>
<sequence length="141" mass="15546">MSLHFIFSNKPNPSPFSLLSPSRSCIRQPEPEFRPSSGIPVFSGKPPPLHNHLPHTHPSSLDSRSDERMVGHHHRWRRSVTATEPPQRQRSCGWRFSGGCGQETVVTGSGSGDDKDDGSAVLFRVTAVFHPLKLVRSSTLG</sequence>